<dbReference type="EMBL" id="JAQNDK010000004">
    <property type="protein sequence ID" value="MDC0682658.1"/>
    <property type="molecule type" value="Genomic_DNA"/>
</dbReference>
<name>A0ABT5CAK0_9BACT</name>
<dbReference type="PIRSF" id="PIRSF004846">
    <property type="entry name" value="ModA"/>
    <property type="match status" value="1"/>
</dbReference>
<dbReference type="Pfam" id="PF13531">
    <property type="entry name" value="SBP_bac_11"/>
    <property type="match status" value="1"/>
</dbReference>
<reference evidence="5 6" key="1">
    <citation type="submission" date="2023-01" db="EMBL/GenBank/DDBJ databases">
        <title>Minimal conservation of predation-associated metabolite biosynthetic gene clusters underscores biosynthetic potential of Myxococcota including descriptions for ten novel species: Archangium lansinium sp. nov., Myxococcus landrumus sp. nov., Nannocystis bai.</title>
        <authorList>
            <person name="Ahearne A."/>
            <person name="Stevens C."/>
            <person name="Dowd S."/>
        </authorList>
    </citation>
    <scope>NUCLEOTIDE SEQUENCE [LARGE SCALE GENOMIC DNA]</scope>
    <source>
        <strain evidence="5 6">WIWO2</strain>
    </source>
</reference>
<accession>A0ABT5CAK0</accession>
<dbReference type="PANTHER" id="PTHR30632:SF0">
    <property type="entry name" value="SULFATE-BINDING PROTEIN"/>
    <property type="match status" value="1"/>
</dbReference>
<dbReference type="InterPro" id="IPR050682">
    <property type="entry name" value="ModA/WtpA"/>
</dbReference>
<protein>
    <submittedName>
        <fullName evidence="5">Molybdate ABC transporter substrate-binding protein</fullName>
    </submittedName>
</protein>
<proteinExistence type="inferred from homology"/>
<keyword evidence="2" id="KW-0479">Metal-binding</keyword>
<evidence type="ECO:0000256" key="4">
    <source>
        <dbReference type="SAM" id="SignalP"/>
    </source>
</evidence>
<gene>
    <name evidence="5" type="primary">modA</name>
    <name evidence="5" type="ORF">POL72_33335</name>
</gene>
<organism evidence="5 6">
    <name type="scientific">Sorangium atrum</name>
    <dbReference type="NCBI Taxonomy" id="2995308"/>
    <lineage>
        <taxon>Bacteria</taxon>
        <taxon>Pseudomonadati</taxon>
        <taxon>Myxococcota</taxon>
        <taxon>Polyangia</taxon>
        <taxon>Polyangiales</taxon>
        <taxon>Polyangiaceae</taxon>
        <taxon>Sorangium</taxon>
    </lineage>
</organism>
<feature type="chain" id="PRO_5046232945" evidence="4">
    <location>
        <begin position="36"/>
        <end position="276"/>
    </location>
</feature>
<evidence type="ECO:0000313" key="6">
    <source>
        <dbReference type="Proteomes" id="UP001217485"/>
    </source>
</evidence>
<dbReference type="NCBIfam" id="TIGR01256">
    <property type="entry name" value="modA"/>
    <property type="match status" value="1"/>
</dbReference>
<evidence type="ECO:0000313" key="5">
    <source>
        <dbReference type="EMBL" id="MDC0682658.1"/>
    </source>
</evidence>
<dbReference type="CDD" id="cd13538">
    <property type="entry name" value="PBP2_ModA_like_1"/>
    <property type="match status" value="1"/>
</dbReference>
<comment type="caution">
    <text evidence="5">The sequence shown here is derived from an EMBL/GenBank/DDBJ whole genome shotgun (WGS) entry which is preliminary data.</text>
</comment>
<dbReference type="PANTHER" id="PTHR30632">
    <property type="entry name" value="MOLYBDATE-BINDING PERIPLASMIC PROTEIN"/>
    <property type="match status" value="1"/>
</dbReference>
<evidence type="ECO:0000256" key="1">
    <source>
        <dbReference type="ARBA" id="ARBA00009175"/>
    </source>
</evidence>
<feature type="signal peptide" evidence="4">
    <location>
        <begin position="1"/>
        <end position="35"/>
    </location>
</feature>
<dbReference type="PROSITE" id="PS51257">
    <property type="entry name" value="PROKAR_LIPOPROTEIN"/>
    <property type="match status" value="1"/>
</dbReference>
<comment type="similarity">
    <text evidence="1">Belongs to the bacterial solute-binding protein ModA family.</text>
</comment>
<dbReference type="Gene3D" id="3.40.190.10">
    <property type="entry name" value="Periplasmic binding protein-like II"/>
    <property type="match status" value="2"/>
</dbReference>
<dbReference type="Proteomes" id="UP001217485">
    <property type="component" value="Unassembled WGS sequence"/>
</dbReference>
<evidence type="ECO:0000256" key="2">
    <source>
        <dbReference type="ARBA" id="ARBA00022723"/>
    </source>
</evidence>
<keyword evidence="6" id="KW-1185">Reference proteome</keyword>
<keyword evidence="3 4" id="KW-0732">Signal</keyword>
<evidence type="ECO:0000256" key="3">
    <source>
        <dbReference type="ARBA" id="ARBA00022729"/>
    </source>
</evidence>
<dbReference type="SUPFAM" id="SSF53850">
    <property type="entry name" value="Periplasmic binding protein-like II"/>
    <property type="match status" value="1"/>
</dbReference>
<sequence>MKYPRRQLLRALPLLILAACLAVLGGCERSEPASAQREDKLVVFAAASLRDVFTALGEDFKRSYPGVEVTFNFAGTQELRTQLEHGAAADVFASADQRHMDELVKSQRAAGPVVFARNEPVLVVASESAATVRGLADLPAAARIVIGTPEVPIGRYTQQILDRASASLGADFRARVESKVASREPNVRQVLAKVRLGEAQAGVVYRTDAQAAQDGVVVVAIPPEVNVIAEYPIAVVSGAAHPGLARAWVDLVTSEAGRTALWRAGFLVPSGSGAPR</sequence>
<dbReference type="RefSeq" id="WP_272100784.1">
    <property type="nucleotide sequence ID" value="NZ_JAQNDK010000004.1"/>
</dbReference>
<dbReference type="InterPro" id="IPR005950">
    <property type="entry name" value="ModA"/>
</dbReference>